<feature type="compositionally biased region" description="Polar residues" evidence="1">
    <location>
        <begin position="46"/>
        <end position="58"/>
    </location>
</feature>
<dbReference type="Proteomes" id="UP001500893">
    <property type="component" value="Unassembled WGS sequence"/>
</dbReference>
<proteinExistence type="predicted"/>
<keyword evidence="3" id="KW-1185">Reference proteome</keyword>
<reference evidence="3" key="1">
    <citation type="journal article" date="2019" name="Int. J. Syst. Evol. Microbiol.">
        <title>The Global Catalogue of Microorganisms (GCM) 10K type strain sequencing project: providing services to taxonomists for standard genome sequencing and annotation.</title>
        <authorList>
            <consortium name="The Broad Institute Genomics Platform"/>
            <consortium name="The Broad Institute Genome Sequencing Center for Infectious Disease"/>
            <person name="Wu L."/>
            <person name="Ma J."/>
        </authorList>
    </citation>
    <scope>NUCLEOTIDE SEQUENCE [LARGE SCALE GENOMIC DNA]</scope>
    <source>
        <strain evidence="3">JCM 11574</strain>
    </source>
</reference>
<accession>A0ABP6MR94</accession>
<evidence type="ECO:0000313" key="3">
    <source>
        <dbReference type="Proteomes" id="UP001500893"/>
    </source>
</evidence>
<gene>
    <name evidence="2" type="ORF">GCM10010521_07820</name>
</gene>
<name>A0ABP6MR94_9ACTN</name>
<feature type="compositionally biased region" description="Basic residues" evidence="1">
    <location>
        <begin position="90"/>
        <end position="104"/>
    </location>
</feature>
<protein>
    <submittedName>
        <fullName evidence="2">Uncharacterized protein</fullName>
    </submittedName>
</protein>
<dbReference type="EMBL" id="BAAAVM010000008">
    <property type="protein sequence ID" value="GAA3123232.1"/>
    <property type="molecule type" value="Genomic_DNA"/>
</dbReference>
<comment type="caution">
    <text evidence="2">The sequence shown here is derived from an EMBL/GenBank/DDBJ whole genome shotgun (WGS) entry which is preliminary data.</text>
</comment>
<feature type="region of interest" description="Disordered" evidence="1">
    <location>
        <begin position="28"/>
        <end position="58"/>
    </location>
</feature>
<sequence>MLGRSVLVRRCGSGSTVDRVVRLDLALDGSENGGSTETVAEPTLASADSNRNGDTPVTQIRSRPARSVNRGAQLSSAWTLTARNRTVPRSLRRNRSGRFARRFP</sequence>
<feature type="region of interest" description="Disordered" evidence="1">
    <location>
        <begin position="84"/>
        <end position="104"/>
    </location>
</feature>
<evidence type="ECO:0000313" key="2">
    <source>
        <dbReference type="EMBL" id="GAA3123232.1"/>
    </source>
</evidence>
<evidence type="ECO:0000256" key="1">
    <source>
        <dbReference type="SAM" id="MobiDB-lite"/>
    </source>
</evidence>
<organism evidence="2 3">
    <name type="scientific">Streptomyces rameus</name>
    <dbReference type="NCBI Taxonomy" id="68261"/>
    <lineage>
        <taxon>Bacteria</taxon>
        <taxon>Bacillati</taxon>
        <taxon>Actinomycetota</taxon>
        <taxon>Actinomycetes</taxon>
        <taxon>Kitasatosporales</taxon>
        <taxon>Streptomycetaceae</taxon>
        <taxon>Streptomyces</taxon>
    </lineage>
</organism>